<feature type="transmembrane region" description="Helical" evidence="8">
    <location>
        <begin position="113"/>
        <end position="137"/>
    </location>
</feature>
<comment type="subcellular location">
    <subcellularLocation>
        <location evidence="1">Cell membrane</location>
        <topology evidence="1">Multi-pass membrane protein</topology>
    </subcellularLocation>
</comment>
<evidence type="ECO:0000259" key="9">
    <source>
        <dbReference type="PROSITE" id="PS50928"/>
    </source>
</evidence>
<dbReference type="SUPFAM" id="SSF161098">
    <property type="entry name" value="MetI-like"/>
    <property type="match status" value="1"/>
</dbReference>
<evidence type="ECO:0000256" key="8">
    <source>
        <dbReference type="SAM" id="Phobius"/>
    </source>
</evidence>
<gene>
    <name evidence="10" type="ORF">LCGC14_1650700</name>
</gene>
<dbReference type="NCBIfam" id="TIGR01726">
    <property type="entry name" value="HEQRo_perm_3TM"/>
    <property type="match status" value="1"/>
</dbReference>
<comment type="caution">
    <text evidence="10">The sequence shown here is derived from an EMBL/GenBank/DDBJ whole genome shotgun (WGS) entry which is preliminary data.</text>
</comment>
<accession>A0A0F9KCP3</accession>
<dbReference type="PANTHER" id="PTHR30614:SF0">
    <property type="entry name" value="L-CYSTINE TRANSPORT SYSTEM PERMEASE PROTEIN TCYL"/>
    <property type="match status" value="1"/>
</dbReference>
<feature type="transmembrane region" description="Helical" evidence="8">
    <location>
        <begin position="223"/>
        <end position="243"/>
    </location>
</feature>
<keyword evidence="7 8" id="KW-0472">Membrane</keyword>
<dbReference type="GO" id="GO:0006865">
    <property type="term" value="P:amino acid transport"/>
    <property type="evidence" value="ECO:0007669"/>
    <property type="project" value="UniProtKB-KW"/>
</dbReference>
<dbReference type="InterPro" id="IPR010065">
    <property type="entry name" value="AA_ABC_transptr_permease_3TM"/>
</dbReference>
<keyword evidence="4 8" id="KW-0812">Transmembrane</keyword>
<dbReference type="Pfam" id="PF00528">
    <property type="entry name" value="BPD_transp_1"/>
    <property type="match status" value="1"/>
</dbReference>
<dbReference type="PROSITE" id="PS50928">
    <property type="entry name" value="ABC_TM1"/>
    <property type="match status" value="1"/>
</dbReference>
<evidence type="ECO:0000256" key="7">
    <source>
        <dbReference type="ARBA" id="ARBA00023136"/>
    </source>
</evidence>
<evidence type="ECO:0000256" key="6">
    <source>
        <dbReference type="ARBA" id="ARBA00022989"/>
    </source>
</evidence>
<proteinExistence type="predicted"/>
<dbReference type="AlphaFoldDB" id="A0A0F9KCP3"/>
<evidence type="ECO:0000256" key="2">
    <source>
        <dbReference type="ARBA" id="ARBA00022448"/>
    </source>
</evidence>
<dbReference type="EMBL" id="LAZR01013877">
    <property type="protein sequence ID" value="KKM19923.1"/>
    <property type="molecule type" value="Genomic_DNA"/>
</dbReference>
<evidence type="ECO:0000256" key="4">
    <source>
        <dbReference type="ARBA" id="ARBA00022692"/>
    </source>
</evidence>
<organism evidence="10">
    <name type="scientific">marine sediment metagenome</name>
    <dbReference type="NCBI Taxonomy" id="412755"/>
    <lineage>
        <taxon>unclassified sequences</taxon>
        <taxon>metagenomes</taxon>
        <taxon>ecological metagenomes</taxon>
    </lineage>
</organism>
<keyword evidence="2" id="KW-0813">Transport</keyword>
<evidence type="ECO:0000256" key="1">
    <source>
        <dbReference type="ARBA" id="ARBA00004651"/>
    </source>
</evidence>
<evidence type="ECO:0000256" key="3">
    <source>
        <dbReference type="ARBA" id="ARBA00022475"/>
    </source>
</evidence>
<protein>
    <recommendedName>
        <fullName evidence="9">ABC transmembrane type-1 domain-containing protein</fullName>
    </recommendedName>
</protein>
<sequence>MIFQVLPKEIVDFLRVLEFWDHILIGLAKTMWLYAWALLLGFFLGLLLSILRQYGGRILSRIATGYIEIIRGTPLLVQLFFIYFLPFSINSFLEARGLPFIPIGRWSFYITSNLFGRTITMVFLDHITLIGILTLTLNSAAYQAEYLRGAIMSIGSGQLEAAQSLGMSRRSGIFHIVLPQALRRVIPAWSNEAAYLPKYTVIVFYIGLTEIFAQAHYIISETFLTLAVYILVALIFLVIISLISKALDILYKRTAIPGL</sequence>
<dbReference type="GO" id="GO:0022857">
    <property type="term" value="F:transmembrane transporter activity"/>
    <property type="evidence" value="ECO:0007669"/>
    <property type="project" value="InterPro"/>
</dbReference>
<dbReference type="GO" id="GO:0043190">
    <property type="term" value="C:ATP-binding cassette (ABC) transporter complex"/>
    <property type="evidence" value="ECO:0007669"/>
    <property type="project" value="InterPro"/>
</dbReference>
<evidence type="ECO:0000256" key="5">
    <source>
        <dbReference type="ARBA" id="ARBA00022970"/>
    </source>
</evidence>
<dbReference type="InterPro" id="IPR000515">
    <property type="entry name" value="MetI-like"/>
</dbReference>
<dbReference type="CDD" id="cd06261">
    <property type="entry name" value="TM_PBP2"/>
    <property type="match status" value="1"/>
</dbReference>
<name>A0A0F9KCP3_9ZZZZ</name>
<feature type="transmembrane region" description="Helical" evidence="8">
    <location>
        <begin position="31"/>
        <end position="51"/>
    </location>
</feature>
<dbReference type="InterPro" id="IPR043429">
    <property type="entry name" value="ArtM/GltK/GlnP/TcyL/YhdX-like"/>
</dbReference>
<dbReference type="Gene3D" id="1.10.3720.10">
    <property type="entry name" value="MetI-like"/>
    <property type="match status" value="1"/>
</dbReference>
<feature type="transmembrane region" description="Helical" evidence="8">
    <location>
        <begin position="199"/>
        <end position="217"/>
    </location>
</feature>
<keyword evidence="6 8" id="KW-1133">Transmembrane helix</keyword>
<evidence type="ECO:0000313" key="10">
    <source>
        <dbReference type="EMBL" id="KKM19923.1"/>
    </source>
</evidence>
<dbReference type="PANTHER" id="PTHR30614">
    <property type="entry name" value="MEMBRANE COMPONENT OF AMINO ACID ABC TRANSPORTER"/>
    <property type="match status" value="1"/>
</dbReference>
<keyword evidence="5" id="KW-0029">Amino-acid transport</keyword>
<reference evidence="10" key="1">
    <citation type="journal article" date="2015" name="Nature">
        <title>Complex archaea that bridge the gap between prokaryotes and eukaryotes.</title>
        <authorList>
            <person name="Spang A."/>
            <person name="Saw J.H."/>
            <person name="Jorgensen S.L."/>
            <person name="Zaremba-Niedzwiedzka K."/>
            <person name="Martijn J."/>
            <person name="Lind A.E."/>
            <person name="van Eijk R."/>
            <person name="Schleper C."/>
            <person name="Guy L."/>
            <person name="Ettema T.J."/>
        </authorList>
    </citation>
    <scope>NUCLEOTIDE SEQUENCE</scope>
</reference>
<keyword evidence="3" id="KW-1003">Cell membrane</keyword>
<feature type="domain" description="ABC transmembrane type-1" evidence="9">
    <location>
        <begin position="27"/>
        <end position="244"/>
    </location>
</feature>
<dbReference type="InterPro" id="IPR035906">
    <property type="entry name" value="MetI-like_sf"/>
</dbReference>
<feature type="transmembrane region" description="Helical" evidence="8">
    <location>
        <begin position="72"/>
        <end position="93"/>
    </location>
</feature>